<gene>
    <name evidence="4" type="ORF">EDD36DRAFT_170851</name>
</gene>
<dbReference type="InterPro" id="IPR027417">
    <property type="entry name" value="P-loop_NTPase"/>
</dbReference>
<dbReference type="Pfam" id="PF06985">
    <property type="entry name" value="HET"/>
    <property type="match status" value="1"/>
</dbReference>
<evidence type="ECO:0000313" key="5">
    <source>
        <dbReference type="Proteomes" id="UP001203852"/>
    </source>
</evidence>
<feature type="domain" description="Heterokaryon incompatibility" evidence="2">
    <location>
        <begin position="25"/>
        <end position="116"/>
    </location>
</feature>
<evidence type="ECO:0000259" key="2">
    <source>
        <dbReference type="Pfam" id="PF06985"/>
    </source>
</evidence>
<evidence type="ECO:0000256" key="1">
    <source>
        <dbReference type="ARBA" id="ARBA00022737"/>
    </source>
</evidence>
<evidence type="ECO:0000313" key="4">
    <source>
        <dbReference type="EMBL" id="KAI1614995.1"/>
    </source>
</evidence>
<sequence>MRLLYFDARGELSLTRDLIEEVPAYAILSHTWGADEDEVTFSDLQNGNYKSKAGYAKIQFCREQARRDGIEYFWVDSCCVDKSNSTELNEAITSMFRWYGSAARCYVFLSDVSARKCDCGGALRVWESAFRKSRWFTRGWTLQELLAPGSVEFFSREGEPLGDKRSLEQTIHDITTVPREALRDTPPSHFPVPERLRWAKNRNTTRIEDEAYCLLGLFNVFMSPIYGEGENAFVRLKDEIHRSYRRELDGLGQKSVASTSLCPKEDDIKYSSTQAAQTSLQDRRKLLLTSLSFEQMDSRRSTIKNAYSTTCQWLLRHSAYLEWMDPKQLPQHRGFLWLNGKPGAGKSTLIKFAYAHAERVRCENEVLISFFFNARGDELEKSTTGMYRALLYQLMNKAPDLQTIWDDVHTPCEDQNQPPVWTTELLSELLSTAIARLGQRRLTCFVDALDECDEQQFKKWFSFSRK</sequence>
<feature type="domain" description="Nephrocystin 3-like N-terminal" evidence="3">
    <location>
        <begin position="310"/>
        <end position="456"/>
    </location>
</feature>
<accession>A0AAN6IFE8</accession>
<protein>
    <submittedName>
        <fullName evidence="4">Heterokaryon incompatibility protein-domain-containing protein</fullName>
    </submittedName>
</protein>
<dbReference type="Pfam" id="PF24883">
    <property type="entry name" value="NPHP3_N"/>
    <property type="match status" value="1"/>
</dbReference>
<organism evidence="4 5">
    <name type="scientific">Exophiala viscosa</name>
    <dbReference type="NCBI Taxonomy" id="2486360"/>
    <lineage>
        <taxon>Eukaryota</taxon>
        <taxon>Fungi</taxon>
        <taxon>Dikarya</taxon>
        <taxon>Ascomycota</taxon>
        <taxon>Pezizomycotina</taxon>
        <taxon>Eurotiomycetes</taxon>
        <taxon>Chaetothyriomycetidae</taxon>
        <taxon>Chaetothyriales</taxon>
        <taxon>Herpotrichiellaceae</taxon>
        <taxon>Exophiala</taxon>
    </lineage>
</organism>
<dbReference type="InterPro" id="IPR056884">
    <property type="entry name" value="NPHP3-like_N"/>
</dbReference>
<dbReference type="InterPro" id="IPR010730">
    <property type="entry name" value="HET"/>
</dbReference>
<dbReference type="PANTHER" id="PTHR10622">
    <property type="entry name" value="HET DOMAIN-CONTAINING PROTEIN"/>
    <property type="match status" value="1"/>
</dbReference>
<dbReference type="EMBL" id="MU404352">
    <property type="protein sequence ID" value="KAI1614995.1"/>
    <property type="molecule type" value="Genomic_DNA"/>
</dbReference>
<keyword evidence="5" id="KW-1185">Reference proteome</keyword>
<name>A0AAN6IFE8_9EURO</name>
<keyword evidence="1" id="KW-0677">Repeat</keyword>
<dbReference type="SUPFAM" id="SSF52540">
    <property type="entry name" value="P-loop containing nucleoside triphosphate hydrolases"/>
    <property type="match status" value="1"/>
</dbReference>
<proteinExistence type="predicted"/>
<dbReference type="PANTHER" id="PTHR10622:SF13">
    <property type="entry name" value="NACHT DOMAIN-CONTAINING PROTEIN"/>
    <property type="match status" value="1"/>
</dbReference>
<comment type="caution">
    <text evidence="4">The sequence shown here is derived from an EMBL/GenBank/DDBJ whole genome shotgun (WGS) entry which is preliminary data.</text>
</comment>
<reference evidence="4" key="1">
    <citation type="journal article" date="2022" name="bioRxiv">
        <title>Deciphering the potential niche of two novel black yeast fungi from a biological soil crust based on their genomes, phenotypes, and melanin regulation.</title>
        <authorList>
            <consortium name="DOE Joint Genome Institute"/>
            <person name="Carr E.C."/>
            <person name="Barton Q."/>
            <person name="Grambo S."/>
            <person name="Sullivan M."/>
            <person name="Renfro C.M."/>
            <person name="Kuo A."/>
            <person name="Pangilinan J."/>
            <person name="Lipzen A."/>
            <person name="Keymanesh K."/>
            <person name="Savage E."/>
            <person name="Barry K."/>
            <person name="Grigoriev I.V."/>
            <person name="Riekhof W.R."/>
            <person name="Harris S.S."/>
        </authorList>
    </citation>
    <scope>NUCLEOTIDE SEQUENCE</scope>
    <source>
        <strain evidence="4">JF 03-4F</strain>
    </source>
</reference>
<evidence type="ECO:0000259" key="3">
    <source>
        <dbReference type="Pfam" id="PF24883"/>
    </source>
</evidence>
<dbReference type="AlphaFoldDB" id="A0AAN6IFE8"/>
<dbReference type="Gene3D" id="3.40.50.300">
    <property type="entry name" value="P-loop containing nucleotide triphosphate hydrolases"/>
    <property type="match status" value="1"/>
</dbReference>
<dbReference type="Proteomes" id="UP001203852">
    <property type="component" value="Unassembled WGS sequence"/>
</dbReference>